<dbReference type="Proteomes" id="UP000295399">
    <property type="component" value="Unassembled WGS sequence"/>
</dbReference>
<proteinExistence type="predicted"/>
<dbReference type="EMBL" id="SLXO01000010">
    <property type="protein sequence ID" value="TCP32027.1"/>
    <property type="molecule type" value="Genomic_DNA"/>
</dbReference>
<evidence type="ECO:0000313" key="2">
    <source>
        <dbReference type="EMBL" id="TCP32027.1"/>
    </source>
</evidence>
<protein>
    <submittedName>
        <fullName evidence="2">Uncharacterized protein DUF4326</fullName>
    </submittedName>
</protein>
<dbReference type="OrthoDB" id="3483205at2"/>
<evidence type="ECO:0000259" key="1">
    <source>
        <dbReference type="Pfam" id="PF14216"/>
    </source>
</evidence>
<reference evidence="2 3" key="1">
    <citation type="submission" date="2019-03" db="EMBL/GenBank/DDBJ databases">
        <title>Genomic Encyclopedia of Type Strains, Phase IV (KMG-IV): sequencing the most valuable type-strain genomes for metagenomic binning, comparative biology and taxonomic classification.</title>
        <authorList>
            <person name="Goeker M."/>
        </authorList>
    </citation>
    <scope>NUCLEOTIDE SEQUENCE [LARGE SCALE GENOMIC DNA]</scope>
    <source>
        <strain evidence="2 3">DSM 2132</strain>
    </source>
</reference>
<dbReference type="InParanoid" id="A0A4R2PAP8"/>
<name>A0A4R2PAP8_RHOSA</name>
<sequence>MIDPSRRPQRIQRKRTKGWLMPAGAVYVGRPTRWGNPYQGADPERLARLYREYVARPEQAALREAARRDLRGRDLVCWCPLDQPCHADVLLALANREGTGS</sequence>
<dbReference type="InterPro" id="IPR025475">
    <property type="entry name" value="DUF4326"/>
</dbReference>
<evidence type="ECO:0000313" key="3">
    <source>
        <dbReference type="Proteomes" id="UP000295399"/>
    </source>
</evidence>
<comment type="caution">
    <text evidence="2">The sequence shown here is derived from an EMBL/GenBank/DDBJ whole genome shotgun (WGS) entry which is preliminary data.</text>
</comment>
<dbReference type="RefSeq" id="WP_132709244.1">
    <property type="nucleotide sequence ID" value="NZ_JACIGF010000010.1"/>
</dbReference>
<gene>
    <name evidence="2" type="ORF">EV659_110107</name>
</gene>
<dbReference type="AlphaFoldDB" id="A0A4R2PAP8"/>
<dbReference type="Pfam" id="PF14216">
    <property type="entry name" value="DUF4326"/>
    <property type="match status" value="1"/>
</dbReference>
<accession>A0A4R2PAP8</accession>
<organism evidence="2 3">
    <name type="scientific">Rhodothalassium salexigens DSM 2132</name>
    <dbReference type="NCBI Taxonomy" id="1188247"/>
    <lineage>
        <taxon>Bacteria</taxon>
        <taxon>Pseudomonadati</taxon>
        <taxon>Pseudomonadota</taxon>
        <taxon>Alphaproteobacteria</taxon>
        <taxon>Rhodothalassiales</taxon>
        <taxon>Rhodothalassiaceae</taxon>
        <taxon>Rhodothalassium</taxon>
    </lineage>
</organism>
<feature type="domain" description="DUF4326" evidence="1">
    <location>
        <begin position="14"/>
        <end position="91"/>
    </location>
</feature>
<keyword evidence="3" id="KW-1185">Reference proteome</keyword>